<proteinExistence type="predicted"/>
<dbReference type="OrthoDB" id="7257056at2"/>
<evidence type="ECO:0000259" key="1">
    <source>
        <dbReference type="SMART" id="SM00953"/>
    </source>
</evidence>
<dbReference type="SMART" id="SM00953">
    <property type="entry name" value="RES"/>
    <property type="match status" value="1"/>
</dbReference>
<dbReference type="RefSeq" id="WP_113946049.1">
    <property type="nucleotide sequence ID" value="NZ_JBHEEG010000011.1"/>
</dbReference>
<dbReference type="InterPro" id="IPR014914">
    <property type="entry name" value="RES_dom"/>
</dbReference>
<organism evidence="2 3">
    <name type="scientific">Pseudochrobactrum asaccharolyticum</name>
    <dbReference type="NCBI Taxonomy" id="354351"/>
    <lineage>
        <taxon>Bacteria</taxon>
        <taxon>Pseudomonadati</taxon>
        <taxon>Pseudomonadota</taxon>
        <taxon>Alphaproteobacteria</taxon>
        <taxon>Hyphomicrobiales</taxon>
        <taxon>Brucellaceae</taxon>
        <taxon>Pseudochrobactrum</taxon>
    </lineage>
</organism>
<feature type="domain" description="RES" evidence="1">
    <location>
        <begin position="40"/>
        <end position="172"/>
    </location>
</feature>
<dbReference type="EMBL" id="QNRH01000010">
    <property type="protein sequence ID" value="RBO91098.1"/>
    <property type="molecule type" value="Genomic_DNA"/>
</dbReference>
<dbReference type="Pfam" id="PF08808">
    <property type="entry name" value="RES"/>
    <property type="match status" value="1"/>
</dbReference>
<dbReference type="Proteomes" id="UP000252893">
    <property type="component" value="Unassembled WGS sequence"/>
</dbReference>
<protein>
    <submittedName>
        <fullName evidence="2">RES domain-containing protein</fullName>
    </submittedName>
</protein>
<gene>
    <name evidence="2" type="ORF">DFR47_11099</name>
</gene>
<sequence>MSGPKPPQNLTSRQPEIITLAAGSKFYRFYTAAFDPVYFDRSTMGRLNAPDASYGVLYTAAAREGAFAETFLREPGRSLIDMGLLQKKAHVVLENTAPLKLAKLAGRGLAILGATAEILHSGLPYDTAQYWSKALHDHPEKLDGIAYYARHDDEQLCYALFDHCAEHLTIQKRQEDLDKDWFWRIANHYNLGIAPY</sequence>
<evidence type="ECO:0000313" key="2">
    <source>
        <dbReference type="EMBL" id="RBO91098.1"/>
    </source>
</evidence>
<dbReference type="AlphaFoldDB" id="A0A366DPG5"/>
<keyword evidence="3" id="KW-1185">Reference proteome</keyword>
<evidence type="ECO:0000313" key="3">
    <source>
        <dbReference type="Proteomes" id="UP000252893"/>
    </source>
</evidence>
<name>A0A366DPG5_9HYPH</name>
<comment type="caution">
    <text evidence="2">The sequence shown here is derived from an EMBL/GenBank/DDBJ whole genome shotgun (WGS) entry which is preliminary data.</text>
</comment>
<reference evidence="2 3" key="1">
    <citation type="submission" date="2018-06" db="EMBL/GenBank/DDBJ databases">
        <title>Genomic Encyclopedia of Type Strains, Phase IV (KMG-IV): sequencing the most valuable type-strain genomes for metagenomic binning, comparative biology and taxonomic classification.</title>
        <authorList>
            <person name="Goeker M."/>
        </authorList>
    </citation>
    <scope>NUCLEOTIDE SEQUENCE [LARGE SCALE GENOMIC DNA]</scope>
    <source>
        <strain evidence="2 3">DSM 25619</strain>
    </source>
</reference>
<accession>A0A366DPG5</accession>